<reference evidence="3" key="1">
    <citation type="journal article" date="2019" name="Int. J. Syst. Evol. Microbiol.">
        <title>The Global Catalogue of Microorganisms (GCM) 10K type strain sequencing project: providing services to taxonomists for standard genome sequencing and annotation.</title>
        <authorList>
            <consortium name="The Broad Institute Genomics Platform"/>
            <consortium name="The Broad Institute Genome Sequencing Center for Infectious Disease"/>
            <person name="Wu L."/>
            <person name="Ma J."/>
        </authorList>
    </citation>
    <scope>NUCLEOTIDE SEQUENCE [LARGE SCALE GENOMIC DNA]</scope>
    <source>
        <strain evidence="3">JCM 17805</strain>
    </source>
</reference>
<accession>A0ABP8V5G2</accession>
<protein>
    <submittedName>
        <fullName evidence="2">Uncharacterized protein</fullName>
    </submittedName>
</protein>
<name>A0ABP8V5G2_9GAMM</name>
<feature type="region of interest" description="Disordered" evidence="1">
    <location>
        <begin position="1"/>
        <end position="21"/>
    </location>
</feature>
<gene>
    <name evidence="2" type="ORF">GCM10023116_25980</name>
</gene>
<dbReference type="EMBL" id="BAABFL010000385">
    <property type="protein sequence ID" value="GAA4650315.1"/>
    <property type="molecule type" value="Genomic_DNA"/>
</dbReference>
<comment type="caution">
    <text evidence="2">The sequence shown here is derived from an EMBL/GenBank/DDBJ whole genome shotgun (WGS) entry which is preliminary data.</text>
</comment>
<evidence type="ECO:0000256" key="1">
    <source>
        <dbReference type="SAM" id="MobiDB-lite"/>
    </source>
</evidence>
<dbReference type="Proteomes" id="UP001500604">
    <property type="component" value="Unassembled WGS sequence"/>
</dbReference>
<evidence type="ECO:0000313" key="3">
    <source>
        <dbReference type="Proteomes" id="UP001500604"/>
    </source>
</evidence>
<sequence>MTLPSTAVIHTPSSRRPSSELRVTTRGDIPVHEQGAAAFVPVETTALSAAITDAHIAENAPREPTPDISTVQPDDKSLTTQRVFSLFITPPAIADKDAVDKLKEADRIAHINIEDALLTKFVNFIHSHHPDIKFKNAHIDINNRAITKEKPLIVPCRNVGRLEGAFDYSFKRRKIHIQTPTICIIFHHTKPEARSQLRCRHLPRAEFTVKIIDVLYNITTMEIIEGEYNQNAAQEFVDQMKSISID</sequence>
<proteinExistence type="predicted"/>
<organism evidence="2 3">
    <name type="scientific">Kistimonas scapharcae</name>
    <dbReference type="NCBI Taxonomy" id="1036133"/>
    <lineage>
        <taxon>Bacteria</taxon>
        <taxon>Pseudomonadati</taxon>
        <taxon>Pseudomonadota</taxon>
        <taxon>Gammaproteobacteria</taxon>
        <taxon>Oceanospirillales</taxon>
        <taxon>Endozoicomonadaceae</taxon>
        <taxon>Kistimonas</taxon>
    </lineage>
</organism>
<evidence type="ECO:0000313" key="2">
    <source>
        <dbReference type="EMBL" id="GAA4650315.1"/>
    </source>
</evidence>
<keyword evidence="3" id="KW-1185">Reference proteome</keyword>